<dbReference type="Proteomes" id="UP000616885">
    <property type="component" value="Unassembled WGS sequence"/>
</dbReference>
<accession>A0A8H7NL82</accession>
<feature type="transmembrane region" description="Helical" evidence="2">
    <location>
        <begin position="104"/>
        <end position="127"/>
    </location>
</feature>
<reference evidence="4" key="1">
    <citation type="submission" date="2020-10" db="EMBL/GenBank/DDBJ databases">
        <title>High-Quality Genome Resource of Clonostachys rosea strain S41 by Oxford Nanopore Long-Read Sequencing.</title>
        <authorList>
            <person name="Wang H."/>
        </authorList>
    </citation>
    <scope>NUCLEOTIDE SEQUENCE</scope>
    <source>
        <strain evidence="4">S41</strain>
    </source>
</reference>
<comment type="caution">
    <text evidence="4">The sequence shown here is derived from an EMBL/GenBank/DDBJ whole genome shotgun (WGS) entry which is preliminary data.</text>
</comment>
<feature type="region of interest" description="Disordered" evidence="1">
    <location>
        <begin position="144"/>
        <end position="204"/>
    </location>
</feature>
<organism evidence="4 5">
    <name type="scientific">Bionectria ochroleuca</name>
    <name type="common">Gliocladium roseum</name>
    <dbReference type="NCBI Taxonomy" id="29856"/>
    <lineage>
        <taxon>Eukaryota</taxon>
        <taxon>Fungi</taxon>
        <taxon>Dikarya</taxon>
        <taxon>Ascomycota</taxon>
        <taxon>Pezizomycotina</taxon>
        <taxon>Sordariomycetes</taxon>
        <taxon>Hypocreomycetidae</taxon>
        <taxon>Hypocreales</taxon>
        <taxon>Bionectriaceae</taxon>
        <taxon>Clonostachys</taxon>
    </lineage>
</organism>
<keyword evidence="2" id="KW-0812">Transmembrane</keyword>
<evidence type="ECO:0000256" key="1">
    <source>
        <dbReference type="SAM" id="MobiDB-lite"/>
    </source>
</evidence>
<sequence length="204" mass="22415">MSLINTRNLTYYALVLACAMPHAVNAAYGEVDTETLRLVLRYLEQQRRDDSQYIRDSPYQDEETAGESPVENQQTLDTPSTTSSSPKASKTATTTHSGVKLPKAAIIGIAVGGGVLLILCFILVCCCMRRRGKKAQREAQAALTEKERDLEAGSPEMGQENGFTAPPHRPRPSHGQYAEPYNEPHSAGPYGDQPYGQQAWGNRF</sequence>
<feature type="chain" id="PRO_5034001959" description="Mid2 domain-containing protein" evidence="3">
    <location>
        <begin position="27"/>
        <end position="204"/>
    </location>
</feature>
<evidence type="ECO:0008006" key="6">
    <source>
        <dbReference type="Google" id="ProtNLM"/>
    </source>
</evidence>
<dbReference type="AlphaFoldDB" id="A0A8H7NL82"/>
<evidence type="ECO:0000256" key="3">
    <source>
        <dbReference type="SAM" id="SignalP"/>
    </source>
</evidence>
<keyword evidence="3" id="KW-0732">Signal</keyword>
<feature type="region of interest" description="Disordered" evidence="1">
    <location>
        <begin position="51"/>
        <end position="96"/>
    </location>
</feature>
<evidence type="ECO:0000256" key="2">
    <source>
        <dbReference type="SAM" id="Phobius"/>
    </source>
</evidence>
<evidence type="ECO:0000313" key="4">
    <source>
        <dbReference type="EMBL" id="KAF9757690.1"/>
    </source>
</evidence>
<dbReference type="EMBL" id="JADCTT010000002">
    <property type="protein sequence ID" value="KAF9757690.1"/>
    <property type="molecule type" value="Genomic_DNA"/>
</dbReference>
<proteinExistence type="predicted"/>
<keyword evidence="2" id="KW-0472">Membrane</keyword>
<keyword evidence="2" id="KW-1133">Transmembrane helix</keyword>
<feature type="compositionally biased region" description="Polar residues" evidence="1">
    <location>
        <begin position="195"/>
        <end position="204"/>
    </location>
</feature>
<feature type="compositionally biased region" description="Low complexity" evidence="1">
    <location>
        <begin position="78"/>
        <end position="95"/>
    </location>
</feature>
<gene>
    <name evidence="4" type="ORF">IM811_008634</name>
</gene>
<dbReference type="PROSITE" id="PS51257">
    <property type="entry name" value="PROKAR_LIPOPROTEIN"/>
    <property type="match status" value="1"/>
</dbReference>
<evidence type="ECO:0000313" key="5">
    <source>
        <dbReference type="Proteomes" id="UP000616885"/>
    </source>
</evidence>
<name>A0A8H7NL82_BIOOC</name>
<feature type="signal peptide" evidence="3">
    <location>
        <begin position="1"/>
        <end position="26"/>
    </location>
</feature>
<protein>
    <recommendedName>
        <fullName evidence="6">Mid2 domain-containing protein</fullName>
    </recommendedName>
</protein>